<dbReference type="SUPFAM" id="SSF53807">
    <property type="entry name" value="Helical backbone' metal receptor"/>
    <property type="match status" value="1"/>
</dbReference>
<keyword evidence="1" id="KW-0732">Signal</keyword>
<dbReference type="InterPro" id="IPR050902">
    <property type="entry name" value="ABC_Transporter_SBP"/>
</dbReference>
<dbReference type="AlphaFoldDB" id="U7VD55"/>
<dbReference type="RefSeq" id="WP_023050017.1">
    <property type="nucleotide sequence ID" value="NZ_CP173065.2"/>
</dbReference>
<feature type="domain" description="Fe/B12 periplasmic-binding" evidence="2">
    <location>
        <begin position="22"/>
        <end position="286"/>
    </location>
</feature>
<protein>
    <submittedName>
        <fullName evidence="3">Periplasmic binding protein</fullName>
    </submittedName>
</protein>
<evidence type="ECO:0000313" key="4">
    <source>
        <dbReference type="Proteomes" id="UP000017081"/>
    </source>
</evidence>
<dbReference type="EMBL" id="AXZF01000016">
    <property type="protein sequence ID" value="ERT69632.1"/>
    <property type="molecule type" value="Genomic_DNA"/>
</dbReference>
<sequence>MKKILLLFLLITTLSFSKENVRAVSTSQFTTEILLAIGAENQILGTAYLDDEILPELKEKYDKIPVLSKGAPTKEQFYALNPNLLTGWKSIATPKNLGTVEELKENGVKVVFTKSQDTSKIEDIYDDILMFGDIFNLKDNAKNVVENMKKDIIKVTENNKNKKSIKVFAYDSQESAPFVVGGSGIGNTMIEIAGGENIFKDTNFSFGLGTWEKVLDENPEVIIVIDYGNISYKNKIEYLKNNSPISQLEAVKNNRFIRVPLSYISAGVKVGKGIEIISSGLREEKK</sequence>
<dbReference type="Gene3D" id="3.40.50.1980">
    <property type="entry name" value="Nitrogenase molybdenum iron protein domain"/>
    <property type="match status" value="2"/>
</dbReference>
<dbReference type="PANTHER" id="PTHR30535">
    <property type="entry name" value="VITAMIN B12-BINDING PROTEIN"/>
    <property type="match status" value="1"/>
</dbReference>
<reference evidence="3 4" key="1">
    <citation type="submission" date="2013-08" db="EMBL/GenBank/DDBJ databases">
        <authorList>
            <person name="Weinstock G."/>
            <person name="Sodergren E."/>
            <person name="Wylie T."/>
            <person name="Fulton L."/>
            <person name="Fulton R."/>
            <person name="Fronick C."/>
            <person name="O'Laughlin M."/>
            <person name="Godfrey J."/>
            <person name="Miner T."/>
            <person name="Herter B."/>
            <person name="Appelbaum E."/>
            <person name="Cordes M."/>
            <person name="Lek S."/>
            <person name="Wollam A."/>
            <person name="Pepin K.H."/>
            <person name="Palsikar V.B."/>
            <person name="Mitreva M."/>
            <person name="Wilson R.K."/>
        </authorList>
    </citation>
    <scope>NUCLEOTIDE SEQUENCE [LARGE SCALE GENOMIC DNA]</scope>
    <source>
        <strain evidence="3 4">ATCC BAA-474</strain>
    </source>
</reference>
<gene>
    <name evidence="3" type="ORF">HMPREF0202_00470</name>
</gene>
<dbReference type="Pfam" id="PF01497">
    <property type="entry name" value="Peripla_BP_2"/>
    <property type="match status" value="1"/>
</dbReference>
<keyword evidence="4" id="KW-1185">Reference proteome</keyword>
<dbReference type="Proteomes" id="UP000017081">
    <property type="component" value="Unassembled WGS sequence"/>
</dbReference>
<feature type="chain" id="PRO_5004689233" evidence="1">
    <location>
        <begin position="18"/>
        <end position="286"/>
    </location>
</feature>
<dbReference type="eggNOG" id="COG0614">
    <property type="taxonomic scope" value="Bacteria"/>
</dbReference>
<dbReference type="PROSITE" id="PS50983">
    <property type="entry name" value="FE_B12_PBP"/>
    <property type="match status" value="1"/>
</dbReference>
<evidence type="ECO:0000259" key="2">
    <source>
        <dbReference type="PROSITE" id="PS50983"/>
    </source>
</evidence>
<name>U7VD55_9FUSO</name>
<evidence type="ECO:0000313" key="3">
    <source>
        <dbReference type="EMBL" id="ERT69632.1"/>
    </source>
</evidence>
<organism evidence="3 4">
    <name type="scientific">Cetobacterium somerae ATCC BAA-474</name>
    <dbReference type="NCBI Taxonomy" id="1319815"/>
    <lineage>
        <taxon>Bacteria</taxon>
        <taxon>Fusobacteriati</taxon>
        <taxon>Fusobacteriota</taxon>
        <taxon>Fusobacteriia</taxon>
        <taxon>Fusobacteriales</taxon>
        <taxon>Fusobacteriaceae</taxon>
        <taxon>Cetobacterium</taxon>
    </lineage>
</organism>
<dbReference type="InterPro" id="IPR002491">
    <property type="entry name" value="ABC_transptr_periplasmic_BD"/>
</dbReference>
<dbReference type="PANTHER" id="PTHR30535:SF7">
    <property type="entry name" value="IRON(III) DICITRATE-BINDING PROTEIN"/>
    <property type="match status" value="1"/>
</dbReference>
<feature type="signal peptide" evidence="1">
    <location>
        <begin position="1"/>
        <end position="17"/>
    </location>
</feature>
<evidence type="ECO:0000256" key="1">
    <source>
        <dbReference type="SAM" id="SignalP"/>
    </source>
</evidence>
<dbReference type="STRING" id="1319815.HMPREF0202_00470"/>
<dbReference type="HOGENOM" id="CLU_038034_7_0_0"/>
<accession>U7VD55</accession>
<proteinExistence type="predicted"/>
<dbReference type="PATRIC" id="fig|1319815.3.peg.452"/>
<comment type="caution">
    <text evidence="3">The sequence shown here is derived from an EMBL/GenBank/DDBJ whole genome shotgun (WGS) entry which is preliminary data.</text>
</comment>